<keyword evidence="2" id="KW-1185">Reference proteome</keyword>
<dbReference type="Gene3D" id="3.30.530.20">
    <property type="match status" value="1"/>
</dbReference>
<dbReference type="Pfam" id="PF10604">
    <property type="entry name" value="Polyketide_cyc2"/>
    <property type="match status" value="1"/>
</dbReference>
<dbReference type="InterPro" id="IPR019587">
    <property type="entry name" value="Polyketide_cyclase/dehydratase"/>
</dbReference>
<evidence type="ECO:0000313" key="1">
    <source>
        <dbReference type="EMBL" id="SNS48104.1"/>
    </source>
</evidence>
<sequence length="144" mass="15328">MKTIATAQLTSDLSPQAFFDRWADMATWPEWNTDTEWVRLDGPFRTGATGKLKPKGGPVTRFVVTSLVPGQEFTDVSLLLGARLTFQHLVAVDAGGSTTITVRVTLAGPLAFFWNAVLGKNIANGLSADLARLEAAARAAAVPA</sequence>
<organism evidence="1 2">
    <name type="scientific">Actinoplanes regularis</name>
    <dbReference type="NCBI Taxonomy" id="52697"/>
    <lineage>
        <taxon>Bacteria</taxon>
        <taxon>Bacillati</taxon>
        <taxon>Actinomycetota</taxon>
        <taxon>Actinomycetes</taxon>
        <taxon>Micromonosporales</taxon>
        <taxon>Micromonosporaceae</taxon>
        <taxon>Actinoplanes</taxon>
    </lineage>
</organism>
<evidence type="ECO:0000313" key="2">
    <source>
        <dbReference type="Proteomes" id="UP000198415"/>
    </source>
</evidence>
<dbReference type="SUPFAM" id="SSF55961">
    <property type="entry name" value="Bet v1-like"/>
    <property type="match status" value="1"/>
</dbReference>
<dbReference type="InterPro" id="IPR023393">
    <property type="entry name" value="START-like_dom_sf"/>
</dbReference>
<dbReference type="OrthoDB" id="9810827at2"/>
<name>A0A239EWC4_9ACTN</name>
<accession>A0A239EWC4</accession>
<dbReference type="EMBL" id="FZNR01000016">
    <property type="protein sequence ID" value="SNS48104.1"/>
    <property type="molecule type" value="Genomic_DNA"/>
</dbReference>
<dbReference type="RefSeq" id="WP_089297041.1">
    <property type="nucleotide sequence ID" value="NZ_BOMU01000079.1"/>
</dbReference>
<dbReference type="Proteomes" id="UP000198415">
    <property type="component" value="Unassembled WGS sequence"/>
</dbReference>
<gene>
    <name evidence="1" type="ORF">SAMN06264365_116109</name>
</gene>
<dbReference type="AlphaFoldDB" id="A0A239EWC4"/>
<protein>
    <submittedName>
        <fullName evidence="1">Polyketide cyclase / dehydrase and lipid transport</fullName>
    </submittedName>
</protein>
<reference evidence="1 2" key="1">
    <citation type="submission" date="2017-06" db="EMBL/GenBank/DDBJ databases">
        <authorList>
            <person name="Kim H.J."/>
            <person name="Triplett B.A."/>
        </authorList>
    </citation>
    <scope>NUCLEOTIDE SEQUENCE [LARGE SCALE GENOMIC DNA]</scope>
    <source>
        <strain evidence="1 2">DSM 43151</strain>
    </source>
</reference>
<proteinExistence type="predicted"/>